<feature type="transmembrane region" description="Helical" evidence="1">
    <location>
        <begin position="71"/>
        <end position="92"/>
    </location>
</feature>
<accession>A0A484Q7L9</accession>
<keyword evidence="1" id="KW-0472">Membrane</keyword>
<evidence type="ECO:0000313" key="4">
    <source>
        <dbReference type="EMBL" id="VFR34223.1"/>
    </source>
</evidence>
<reference evidence="4" key="1">
    <citation type="submission" date="2019-03" db="EMBL/GenBank/DDBJ databases">
        <authorList>
            <person name="Danneels B."/>
        </authorList>
    </citation>
    <scope>NUCLEOTIDE SEQUENCE</scope>
</reference>
<dbReference type="PIRSF" id="PIRSF036542">
    <property type="entry name" value="SpmA_SpmB"/>
    <property type="match status" value="1"/>
</dbReference>
<dbReference type="PANTHER" id="PTHR35793:SF2">
    <property type="entry name" value="INNER MEMBRANE PROTEIN YJIG"/>
    <property type="match status" value="1"/>
</dbReference>
<gene>
    <name evidence="3" type="ORF">ANDO1_1040</name>
    <name evidence="4" type="ORF">ANDO2_0947</name>
</gene>
<evidence type="ECO:0000313" key="3">
    <source>
        <dbReference type="EMBL" id="VFR28458.1"/>
    </source>
</evidence>
<evidence type="ECO:0000256" key="1">
    <source>
        <dbReference type="SAM" id="Phobius"/>
    </source>
</evidence>
<dbReference type="InterPro" id="IPR011415">
    <property type="entry name" value="SpmA_SpmB"/>
</dbReference>
<protein>
    <submittedName>
        <fullName evidence="4">Fused spore maturation proteins A and B</fullName>
    </submittedName>
</protein>
<dbReference type="EMBL" id="CAADHZ010000020">
    <property type="protein sequence ID" value="VFR28458.1"/>
    <property type="molecule type" value="Genomic_DNA"/>
</dbReference>
<dbReference type="InterPro" id="IPR052549">
    <property type="entry name" value="SpmB"/>
</dbReference>
<feature type="transmembrane region" description="Helical" evidence="1">
    <location>
        <begin position="32"/>
        <end position="51"/>
    </location>
</feature>
<evidence type="ECO:0000259" key="2">
    <source>
        <dbReference type="Pfam" id="PF07670"/>
    </source>
</evidence>
<feature type="transmembrane region" description="Helical" evidence="1">
    <location>
        <begin position="379"/>
        <end position="402"/>
    </location>
</feature>
<feature type="transmembrane region" description="Helical" evidence="1">
    <location>
        <begin position="264"/>
        <end position="283"/>
    </location>
</feature>
<dbReference type="EMBL" id="CAADIB010000012">
    <property type="protein sequence ID" value="VFR34223.1"/>
    <property type="molecule type" value="Genomic_DNA"/>
</dbReference>
<dbReference type="Pfam" id="PF07670">
    <property type="entry name" value="Gate"/>
    <property type="match status" value="2"/>
</dbReference>
<organism evidence="4">
    <name type="scientific">plant metagenome</name>
    <dbReference type="NCBI Taxonomy" id="1297885"/>
    <lineage>
        <taxon>unclassified sequences</taxon>
        <taxon>metagenomes</taxon>
        <taxon>organismal metagenomes</taxon>
    </lineage>
</organism>
<sequence length="437" mass="46210">MSALAGPRLFFPDTASRTVRGSLFLRDAMLNLLWLAFFLVSAGAALIRWLALGDPQVFAGMVAGLFDMARLSVEVMVLLFGTLTLWLGFLNIAERAGLVDRLARLLGPLFARLMPEVPRGHPAIGLITLNFAANGLGLDNAATPIGLRAMRELQTLNPKPDTATNAQILFLSLNASSLTLLPVTIFMYRAQQGAPDPAMVFLPILLATSASTLTALFAVAWMQRLRLHDPVVLAWLGGAALLLGSLMAFAASLSAAALSAFSALAGNLTLFGLIIAFLVAGAVRKVAVYDAFIEGAKQGFDIAKSLLPYLVAMLCAVGVLRASGALDFALDGLRWLVTLAGLDTRFVDAMPTALVKPFSGSAARAMLLETMQHFGVDSFPALVAATVQGSTETTFYVLAVYFGAVGIQRARHAVGCALLADLAGVLASIAVCYWFFG</sequence>
<feature type="transmembrane region" description="Helical" evidence="1">
    <location>
        <begin position="306"/>
        <end position="326"/>
    </location>
</feature>
<feature type="transmembrane region" description="Helical" evidence="1">
    <location>
        <begin position="200"/>
        <end position="221"/>
    </location>
</feature>
<dbReference type="AlphaFoldDB" id="A0A484Q7L9"/>
<keyword evidence="1" id="KW-1133">Transmembrane helix</keyword>
<proteinExistence type="predicted"/>
<keyword evidence="1" id="KW-0812">Transmembrane</keyword>
<dbReference type="GO" id="GO:0005886">
    <property type="term" value="C:plasma membrane"/>
    <property type="evidence" value="ECO:0007669"/>
    <property type="project" value="TreeGrafter"/>
</dbReference>
<feature type="transmembrane region" description="Helical" evidence="1">
    <location>
        <begin position="233"/>
        <end position="258"/>
    </location>
</feature>
<dbReference type="InterPro" id="IPR011642">
    <property type="entry name" value="Gate_dom"/>
</dbReference>
<feature type="domain" description="Nucleoside transporter/FeoB GTPase Gate" evidence="2">
    <location>
        <begin position="304"/>
        <end position="407"/>
    </location>
</feature>
<feature type="transmembrane region" description="Helical" evidence="1">
    <location>
        <begin position="168"/>
        <end position="188"/>
    </location>
</feature>
<feature type="transmembrane region" description="Helical" evidence="1">
    <location>
        <begin position="414"/>
        <end position="436"/>
    </location>
</feature>
<dbReference type="PANTHER" id="PTHR35793">
    <property type="entry name" value="INNER MEMBRANE PROTEIN YJIG"/>
    <property type="match status" value="1"/>
</dbReference>
<name>A0A484Q7L9_9ZZZZ</name>
<feature type="domain" description="Nucleoside transporter/FeoB GTPase Gate" evidence="2">
    <location>
        <begin position="79"/>
        <end position="187"/>
    </location>
</feature>